<proteinExistence type="predicted"/>
<gene>
    <name evidence="1" type="ORF">S06H3_41175</name>
</gene>
<name>X1QJC6_9ZZZZ</name>
<reference evidence="1" key="1">
    <citation type="journal article" date="2014" name="Front. Microbiol.">
        <title>High frequency of phylogenetically diverse reductive dehalogenase-homologous genes in deep subseafloor sedimentary metagenomes.</title>
        <authorList>
            <person name="Kawai M."/>
            <person name="Futagami T."/>
            <person name="Toyoda A."/>
            <person name="Takaki Y."/>
            <person name="Nishi S."/>
            <person name="Hori S."/>
            <person name="Arai W."/>
            <person name="Tsubouchi T."/>
            <person name="Morono Y."/>
            <person name="Uchiyama I."/>
            <person name="Ito T."/>
            <person name="Fujiyama A."/>
            <person name="Inagaki F."/>
            <person name="Takami H."/>
        </authorList>
    </citation>
    <scope>NUCLEOTIDE SEQUENCE</scope>
    <source>
        <strain evidence="1">Expedition CK06-06</strain>
    </source>
</reference>
<dbReference type="EMBL" id="BARV01025341">
    <property type="protein sequence ID" value="GAI43369.1"/>
    <property type="molecule type" value="Genomic_DNA"/>
</dbReference>
<sequence>MKSLTKKQFSIRFLLASQYYMSKVALRLIRECREDIEFFGLEYAQEKWAKFVGR</sequence>
<organism evidence="1">
    <name type="scientific">marine sediment metagenome</name>
    <dbReference type="NCBI Taxonomy" id="412755"/>
    <lineage>
        <taxon>unclassified sequences</taxon>
        <taxon>metagenomes</taxon>
        <taxon>ecological metagenomes</taxon>
    </lineage>
</organism>
<comment type="caution">
    <text evidence="1">The sequence shown here is derived from an EMBL/GenBank/DDBJ whole genome shotgun (WGS) entry which is preliminary data.</text>
</comment>
<dbReference type="AlphaFoldDB" id="X1QJC6"/>
<evidence type="ECO:0008006" key="2">
    <source>
        <dbReference type="Google" id="ProtNLM"/>
    </source>
</evidence>
<protein>
    <recommendedName>
        <fullName evidence="2">Transposase</fullName>
    </recommendedName>
</protein>
<accession>X1QJC6</accession>
<evidence type="ECO:0000313" key="1">
    <source>
        <dbReference type="EMBL" id="GAI43369.1"/>
    </source>
</evidence>